<feature type="region of interest" description="Disordered" evidence="1">
    <location>
        <begin position="1"/>
        <end position="76"/>
    </location>
</feature>
<gene>
    <name evidence="2" type="ORF">ElyMa_005254900</name>
</gene>
<protein>
    <submittedName>
        <fullName evidence="2">Uncharacterized protein</fullName>
    </submittedName>
</protein>
<evidence type="ECO:0000313" key="2">
    <source>
        <dbReference type="EMBL" id="GFS27294.1"/>
    </source>
</evidence>
<evidence type="ECO:0000313" key="3">
    <source>
        <dbReference type="Proteomes" id="UP000762676"/>
    </source>
</evidence>
<evidence type="ECO:0000256" key="1">
    <source>
        <dbReference type="SAM" id="MobiDB-lite"/>
    </source>
</evidence>
<organism evidence="2 3">
    <name type="scientific">Elysia marginata</name>
    <dbReference type="NCBI Taxonomy" id="1093978"/>
    <lineage>
        <taxon>Eukaryota</taxon>
        <taxon>Metazoa</taxon>
        <taxon>Spiralia</taxon>
        <taxon>Lophotrochozoa</taxon>
        <taxon>Mollusca</taxon>
        <taxon>Gastropoda</taxon>
        <taxon>Heterobranchia</taxon>
        <taxon>Euthyneura</taxon>
        <taxon>Panpulmonata</taxon>
        <taxon>Sacoglossa</taxon>
        <taxon>Placobranchoidea</taxon>
        <taxon>Plakobranchidae</taxon>
        <taxon>Elysia</taxon>
    </lineage>
</organism>
<accession>A0AAV4JZ12</accession>
<dbReference type="EMBL" id="BMAT01010481">
    <property type="protein sequence ID" value="GFS27294.1"/>
    <property type="molecule type" value="Genomic_DNA"/>
</dbReference>
<dbReference type="Proteomes" id="UP000762676">
    <property type="component" value="Unassembled WGS sequence"/>
</dbReference>
<proteinExistence type="predicted"/>
<feature type="compositionally biased region" description="Polar residues" evidence="1">
    <location>
        <begin position="67"/>
        <end position="76"/>
    </location>
</feature>
<dbReference type="AlphaFoldDB" id="A0AAV4JZ12"/>
<reference evidence="2 3" key="1">
    <citation type="journal article" date="2021" name="Elife">
        <title>Chloroplast acquisition without the gene transfer in kleptoplastic sea slugs, Plakobranchus ocellatus.</title>
        <authorList>
            <person name="Maeda T."/>
            <person name="Takahashi S."/>
            <person name="Yoshida T."/>
            <person name="Shimamura S."/>
            <person name="Takaki Y."/>
            <person name="Nagai Y."/>
            <person name="Toyoda A."/>
            <person name="Suzuki Y."/>
            <person name="Arimoto A."/>
            <person name="Ishii H."/>
            <person name="Satoh N."/>
            <person name="Nishiyama T."/>
            <person name="Hasebe M."/>
            <person name="Maruyama T."/>
            <person name="Minagawa J."/>
            <person name="Obokata J."/>
            <person name="Shigenobu S."/>
        </authorList>
    </citation>
    <scope>NUCLEOTIDE SEQUENCE [LARGE SCALE GENOMIC DNA]</scope>
</reference>
<sequence length="137" mass="15518">MVKPELTNRTETLPARGSRATIIADRLLPRIGYTPEKKTREHASPTPHESRQGVETPLHLPPIAASTPGSVYSPRSSVMSTSMEFGVRPDINRERNFKGRYYDPGTLLRHYNPSLKIDSYTYNMTTCEKVISLKEKE</sequence>
<feature type="compositionally biased region" description="Basic and acidic residues" evidence="1">
    <location>
        <begin position="35"/>
        <end position="52"/>
    </location>
</feature>
<comment type="caution">
    <text evidence="2">The sequence shown here is derived from an EMBL/GenBank/DDBJ whole genome shotgun (WGS) entry which is preliminary data.</text>
</comment>
<keyword evidence="3" id="KW-1185">Reference proteome</keyword>
<name>A0AAV4JZ12_9GAST</name>